<comment type="caution">
    <text evidence="1">The sequence shown here is derived from an EMBL/GenBank/DDBJ whole genome shotgun (WGS) entry which is preliminary data.</text>
</comment>
<sequence>MGDKWNYILFAQLVGAKPADAHVRTDMYRLGARLYTRISDTVSRERTAEHEGRAPPAPSSTMVDTARLTIRSFLNSDLDALYDMFNELPVQVGARGGYIAPLPERFKNEIKEWADENLLFGVVVDREHEGRPSIGMICL</sequence>
<dbReference type="OrthoDB" id="630895at2759"/>
<organism evidence="1 2">
    <name type="scientific">Bondarzewia mesenterica</name>
    <dbReference type="NCBI Taxonomy" id="1095465"/>
    <lineage>
        <taxon>Eukaryota</taxon>
        <taxon>Fungi</taxon>
        <taxon>Dikarya</taxon>
        <taxon>Basidiomycota</taxon>
        <taxon>Agaricomycotina</taxon>
        <taxon>Agaricomycetes</taxon>
        <taxon>Russulales</taxon>
        <taxon>Bondarzewiaceae</taxon>
        <taxon>Bondarzewia</taxon>
    </lineage>
</organism>
<dbReference type="Proteomes" id="UP000310158">
    <property type="component" value="Unassembled WGS sequence"/>
</dbReference>
<protein>
    <submittedName>
        <fullName evidence="1">Uncharacterized protein</fullName>
    </submittedName>
</protein>
<proteinExistence type="predicted"/>
<keyword evidence="2" id="KW-1185">Reference proteome</keyword>
<dbReference type="EMBL" id="SGPL01000061">
    <property type="protein sequence ID" value="THH18901.1"/>
    <property type="molecule type" value="Genomic_DNA"/>
</dbReference>
<reference evidence="1 2" key="1">
    <citation type="submission" date="2019-02" db="EMBL/GenBank/DDBJ databases">
        <title>Genome sequencing of the rare red list fungi Bondarzewia mesenterica.</title>
        <authorList>
            <person name="Buettner E."/>
            <person name="Kellner H."/>
        </authorList>
    </citation>
    <scope>NUCLEOTIDE SEQUENCE [LARGE SCALE GENOMIC DNA]</scope>
    <source>
        <strain evidence="1 2">DSM 108281</strain>
    </source>
</reference>
<name>A0A4S4M3T4_9AGAM</name>
<evidence type="ECO:0000313" key="1">
    <source>
        <dbReference type="EMBL" id="THH18901.1"/>
    </source>
</evidence>
<gene>
    <name evidence="1" type="ORF">EW146_g2188</name>
</gene>
<evidence type="ECO:0000313" key="2">
    <source>
        <dbReference type="Proteomes" id="UP000310158"/>
    </source>
</evidence>
<accession>A0A4S4M3T4</accession>
<dbReference type="AlphaFoldDB" id="A0A4S4M3T4"/>